<dbReference type="GO" id="GO:0016126">
    <property type="term" value="P:sterol biosynthetic process"/>
    <property type="evidence" value="ECO:0007669"/>
    <property type="project" value="TreeGrafter"/>
</dbReference>
<dbReference type="InterPro" id="IPR050447">
    <property type="entry name" value="Erg6_SMT_methyltransf"/>
</dbReference>
<dbReference type="AlphaFoldDB" id="A0A291QYV1"/>
<feature type="region of interest" description="Disordered" evidence="2">
    <location>
        <begin position="1"/>
        <end position="31"/>
    </location>
</feature>
<evidence type="ECO:0000313" key="4">
    <source>
        <dbReference type="EMBL" id="ATL49130.1"/>
    </source>
</evidence>
<dbReference type="SUPFAM" id="SSF53335">
    <property type="entry name" value="S-adenosyl-L-methionine-dependent methyltransferases"/>
    <property type="match status" value="1"/>
</dbReference>
<dbReference type="CDD" id="cd02440">
    <property type="entry name" value="AdoMet_MTases"/>
    <property type="match status" value="1"/>
</dbReference>
<dbReference type="GO" id="GO:0032259">
    <property type="term" value="P:methylation"/>
    <property type="evidence" value="ECO:0007669"/>
    <property type="project" value="UniProtKB-KW"/>
</dbReference>
<evidence type="ECO:0000256" key="2">
    <source>
        <dbReference type="SAM" id="MobiDB-lite"/>
    </source>
</evidence>
<evidence type="ECO:0000259" key="3">
    <source>
        <dbReference type="Pfam" id="PF08241"/>
    </source>
</evidence>
<dbReference type="OrthoDB" id="9770553at2"/>
<sequence>MDEQQSRTLASQLSRPNGAQGNEIAGEMHEHNGPMSRHAIDLLNIQEGERILEIGPANGGHAAYALEKAGKTYYEGIDISQDMVNLANELNANLVQAGLAKFIKGDGVQLPYEENYFNKVFTVNTLYFWTDYAKQLAEVHRVLKAGGYFNIAIRSRSFMQGLPFTRYGFQMFEVPDVVNLLSDNGFKTIHVAVAEEVGTGNHRQVIKKDRIIIVATPIQ</sequence>
<reference evidence="4 5" key="1">
    <citation type="submission" date="2017-10" db="EMBL/GenBank/DDBJ databases">
        <title>Paenichitinophaga pekingensis gen. nov., sp. nov., isolated from activated sludge.</title>
        <authorList>
            <person name="Jin D."/>
            <person name="Kong X."/>
            <person name="Deng Y."/>
            <person name="Bai Z."/>
        </authorList>
    </citation>
    <scope>NUCLEOTIDE SEQUENCE [LARGE SCALE GENOMIC DNA]</scope>
    <source>
        <strain evidence="4 5">13</strain>
    </source>
</reference>
<dbReference type="Pfam" id="PF08241">
    <property type="entry name" value="Methyltransf_11"/>
    <property type="match status" value="1"/>
</dbReference>
<dbReference type="GO" id="GO:0003838">
    <property type="term" value="F:sterol 24-C-methyltransferase activity"/>
    <property type="evidence" value="ECO:0007669"/>
    <property type="project" value="TreeGrafter"/>
</dbReference>
<dbReference type="PANTHER" id="PTHR44068">
    <property type="entry name" value="ZGC:194242"/>
    <property type="match status" value="1"/>
</dbReference>
<accession>A0A291QYV1</accession>
<keyword evidence="1 4" id="KW-0808">Transferase</keyword>
<dbReference type="InterPro" id="IPR013216">
    <property type="entry name" value="Methyltransf_11"/>
</dbReference>
<feature type="domain" description="Methyltransferase type 11" evidence="3">
    <location>
        <begin position="52"/>
        <end position="149"/>
    </location>
</feature>
<dbReference type="KEGG" id="cbae:COR50_19210"/>
<dbReference type="InterPro" id="IPR029063">
    <property type="entry name" value="SAM-dependent_MTases_sf"/>
</dbReference>
<keyword evidence="5" id="KW-1185">Reference proteome</keyword>
<protein>
    <submittedName>
        <fullName evidence="4">SAM-dependent methyltransferase</fullName>
    </submittedName>
</protein>
<gene>
    <name evidence="4" type="ORF">COR50_19210</name>
</gene>
<dbReference type="Gene3D" id="3.40.50.150">
    <property type="entry name" value="Vaccinia Virus protein VP39"/>
    <property type="match status" value="1"/>
</dbReference>
<dbReference type="EMBL" id="CP023777">
    <property type="protein sequence ID" value="ATL49130.1"/>
    <property type="molecule type" value="Genomic_DNA"/>
</dbReference>
<proteinExistence type="predicted"/>
<feature type="compositionally biased region" description="Polar residues" evidence="2">
    <location>
        <begin position="1"/>
        <end position="20"/>
    </location>
</feature>
<keyword evidence="4" id="KW-0489">Methyltransferase</keyword>
<organism evidence="4 5">
    <name type="scientific">Chitinophaga caeni</name>
    <dbReference type="NCBI Taxonomy" id="2029983"/>
    <lineage>
        <taxon>Bacteria</taxon>
        <taxon>Pseudomonadati</taxon>
        <taxon>Bacteroidota</taxon>
        <taxon>Chitinophagia</taxon>
        <taxon>Chitinophagales</taxon>
        <taxon>Chitinophagaceae</taxon>
        <taxon>Chitinophaga</taxon>
    </lineage>
</organism>
<dbReference type="Proteomes" id="UP000220133">
    <property type="component" value="Chromosome"/>
</dbReference>
<dbReference type="RefSeq" id="WP_098195498.1">
    <property type="nucleotide sequence ID" value="NZ_CP023777.1"/>
</dbReference>
<evidence type="ECO:0000256" key="1">
    <source>
        <dbReference type="ARBA" id="ARBA00022679"/>
    </source>
</evidence>
<dbReference type="PANTHER" id="PTHR44068:SF1">
    <property type="entry name" value="HYPOTHETICAL LOC100005854"/>
    <property type="match status" value="1"/>
</dbReference>
<evidence type="ECO:0000313" key="5">
    <source>
        <dbReference type="Proteomes" id="UP000220133"/>
    </source>
</evidence>
<name>A0A291QYV1_9BACT</name>